<keyword evidence="1" id="KW-1133">Transmembrane helix</keyword>
<dbReference type="GeneTree" id="ENSGT00390000004211"/>
<feature type="signal peptide" evidence="2">
    <location>
        <begin position="1"/>
        <end position="23"/>
    </location>
</feature>
<evidence type="ECO:0000313" key="3">
    <source>
        <dbReference type="Ensembl" id="ENSMGAP00000018214.2"/>
    </source>
</evidence>
<sequence>PSPRRVWCLQFLLTLVGVEDTPAITKLSWQPAYTEYNFFFFFFSPKGIGIQEVLLTSGCPGDEAKCIVGVKECRGPVDCGWGRPISENSTSVMMTCIYISPENRFKYVWKILIPDKPASILPNDSAVVVVRRAMRSFTYLCETQENGSIIASVKYTVKAATGKLVKTFTVFQCYVLVFVVWHLIFMGLRVTSNI</sequence>
<keyword evidence="2" id="KW-0732">Signal</keyword>
<keyword evidence="4" id="KW-1185">Reference proteome</keyword>
<dbReference type="GO" id="GO:0002080">
    <property type="term" value="C:acrosomal membrane"/>
    <property type="evidence" value="ECO:0007669"/>
    <property type="project" value="Ensembl"/>
</dbReference>
<feature type="transmembrane region" description="Helical" evidence="1">
    <location>
        <begin position="168"/>
        <end position="188"/>
    </location>
</feature>
<reference evidence="3 4" key="1">
    <citation type="journal article" date="2010" name="PLoS Biol.">
        <title>Multi-platform next-generation sequencing of the domestic turkey (Meleagris gallopavo): genome assembly and analysis.</title>
        <authorList>
            <person name="Dalloul R.A."/>
            <person name="Long J.A."/>
            <person name="Zimin A.V."/>
            <person name="Aslam L."/>
            <person name="Beal K."/>
            <person name="Blomberg L.A."/>
            <person name="Bouffard P."/>
            <person name="Burt D.W."/>
            <person name="Crasta O."/>
            <person name="Crooijmans R.P."/>
            <person name="Cooper K."/>
            <person name="Coulombe R.A."/>
            <person name="De S."/>
            <person name="Delany M.E."/>
            <person name="Dodgson J.B."/>
            <person name="Dong J.J."/>
            <person name="Evans C."/>
            <person name="Frederickson K.M."/>
            <person name="Flicek P."/>
            <person name="Florea L."/>
            <person name="Folkerts O."/>
            <person name="Groenen M.A."/>
            <person name="Harkins T.T."/>
            <person name="Herrero J."/>
            <person name="Hoffmann S."/>
            <person name="Megens H.J."/>
            <person name="Jiang A."/>
            <person name="de Jong P."/>
            <person name="Kaiser P."/>
            <person name="Kim H."/>
            <person name="Kim K.W."/>
            <person name="Kim S."/>
            <person name="Langenberger D."/>
            <person name="Lee M.K."/>
            <person name="Lee T."/>
            <person name="Mane S."/>
            <person name="Marcais G."/>
            <person name="Marz M."/>
            <person name="McElroy A.P."/>
            <person name="Modise T."/>
            <person name="Nefedov M."/>
            <person name="Notredame C."/>
            <person name="Paton I.R."/>
            <person name="Payne W.S."/>
            <person name="Pertea G."/>
            <person name="Prickett D."/>
            <person name="Puiu D."/>
            <person name="Qioa D."/>
            <person name="Raineri E."/>
            <person name="Ruffier M."/>
            <person name="Salzberg S.L."/>
            <person name="Schatz M.C."/>
            <person name="Scheuring C."/>
            <person name="Schmidt C.J."/>
            <person name="Schroeder S."/>
            <person name="Searle S.M."/>
            <person name="Smith E.J."/>
            <person name="Smith J."/>
            <person name="Sonstegard T.S."/>
            <person name="Stadler P.F."/>
            <person name="Tafer H."/>
            <person name="Tu Z.J."/>
            <person name="Van Tassell C.P."/>
            <person name="Vilella A.J."/>
            <person name="Williams K.P."/>
            <person name="Yorke J.A."/>
            <person name="Zhang L."/>
            <person name="Zhang H.B."/>
            <person name="Zhang X."/>
            <person name="Zhang Y."/>
            <person name="Reed K.M."/>
        </authorList>
    </citation>
    <scope>NUCLEOTIDE SEQUENCE [LARGE SCALE GENOMIC DNA]</scope>
</reference>
<evidence type="ECO:0000313" key="4">
    <source>
        <dbReference type="Proteomes" id="UP000001645"/>
    </source>
</evidence>
<evidence type="ECO:0000256" key="1">
    <source>
        <dbReference type="SAM" id="Phobius"/>
    </source>
</evidence>
<reference evidence="3" key="2">
    <citation type="submission" date="2025-08" db="UniProtKB">
        <authorList>
            <consortium name="Ensembl"/>
        </authorList>
    </citation>
    <scope>IDENTIFICATION</scope>
</reference>
<protein>
    <submittedName>
        <fullName evidence="3">Sperm acrosome associated 1</fullName>
    </submittedName>
</protein>
<dbReference type="GO" id="GO:0001675">
    <property type="term" value="P:acrosome assembly"/>
    <property type="evidence" value="ECO:0007669"/>
    <property type="project" value="Ensembl"/>
</dbReference>
<organism evidence="3 4">
    <name type="scientific">Meleagris gallopavo</name>
    <name type="common">Wild turkey</name>
    <dbReference type="NCBI Taxonomy" id="9103"/>
    <lineage>
        <taxon>Eukaryota</taxon>
        <taxon>Metazoa</taxon>
        <taxon>Chordata</taxon>
        <taxon>Craniata</taxon>
        <taxon>Vertebrata</taxon>
        <taxon>Euteleostomi</taxon>
        <taxon>Archelosauria</taxon>
        <taxon>Archosauria</taxon>
        <taxon>Dinosauria</taxon>
        <taxon>Saurischia</taxon>
        <taxon>Theropoda</taxon>
        <taxon>Coelurosauria</taxon>
        <taxon>Aves</taxon>
        <taxon>Neognathae</taxon>
        <taxon>Galloanserae</taxon>
        <taxon>Galliformes</taxon>
        <taxon>Phasianidae</taxon>
        <taxon>Meleagridinae</taxon>
        <taxon>Meleagris</taxon>
    </lineage>
</organism>
<feature type="chain" id="PRO_5032479908" evidence="2">
    <location>
        <begin position="24"/>
        <end position="194"/>
    </location>
</feature>
<reference evidence="3" key="3">
    <citation type="submission" date="2025-09" db="UniProtKB">
        <authorList>
            <consortium name="Ensembl"/>
        </authorList>
    </citation>
    <scope>IDENTIFICATION</scope>
</reference>
<keyword evidence="1" id="KW-0472">Membrane</keyword>
<dbReference type="InterPro" id="IPR037878">
    <property type="entry name" value="SPACA1"/>
</dbReference>
<dbReference type="PANTHER" id="PTHR47223">
    <property type="entry name" value="SPERM ACROSOME MEMBRANE-ASSOCIATED PROTEIN 1"/>
    <property type="match status" value="1"/>
</dbReference>
<dbReference type="Ensembl" id="ENSMGAT00000018711.2">
    <property type="protein sequence ID" value="ENSMGAP00000018214.2"/>
    <property type="gene ID" value="ENSMGAG00000015925.3"/>
</dbReference>
<name>G3URB2_MELGA</name>
<evidence type="ECO:0000256" key="2">
    <source>
        <dbReference type="SAM" id="SignalP"/>
    </source>
</evidence>
<gene>
    <name evidence="3" type="primary">SPACA1</name>
</gene>
<dbReference type="Bgee" id="ENSMGAG00000015925">
    <property type="expression patterns" value="Expressed in testis and 1 other cell type or tissue"/>
</dbReference>
<dbReference type="InParanoid" id="G3URB2"/>
<dbReference type="OrthoDB" id="9448631at2759"/>
<keyword evidence="1" id="KW-0812">Transmembrane</keyword>
<proteinExistence type="predicted"/>
<dbReference type="Proteomes" id="UP000001645">
    <property type="component" value="Chromosome 2"/>
</dbReference>
<accession>G3URB2</accession>
<dbReference type="AlphaFoldDB" id="G3URB2"/>
<dbReference type="HOGENOM" id="CLU_2031912_0_0_1"/>
<dbReference type="PANTHER" id="PTHR47223:SF1">
    <property type="entry name" value="SPERM ACROSOME MEMBRANE-ASSOCIATED PROTEIN 1"/>
    <property type="match status" value="1"/>
</dbReference>